<accession>A0A0C5V8X6</accession>
<organism evidence="2 3">
    <name type="scientific">Gynuella sunshinyii YC6258</name>
    <dbReference type="NCBI Taxonomy" id="1445510"/>
    <lineage>
        <taxon>Bacteria</taxon>
        <taxon>Pseudomonadati</taxon>
        <taxon>Pseudomonadota</taxon>
        <taxon>Gammaproteobacteria</taxon>
        <taxon>Oceanospirillales</taxon>
        <taxon>Saccharospirillaceae</taxon>
        <taxon>Gynuella</taxon>
    </lineage>
</organism>
<evidence type="ECO:0000313" key="3">
    <source>
        <dbReference type="Proteomes" id="UP000032266"/>
    </source>
</evidence>
<dbReference type="EMBL" id="CP007142">
    <property type="protein sequence ID" value="AJQ95805.1"/>
    <property type="molecule type" value="Genomic_DNA"/>
</dbReference>
<dbReference type="STRING" id="1445510.YC6258_00196"/>
<dbReference type="HOGENOM" id="CLU_1893260_0_0_6"/>
<dbReference type="Proteomes" id="UP000032266">
    <property type="component" value="Chromosome"/>
</dbReference>
<sequence>MFVGSREALNREYEKGWVIADGQNGTYDMLNHFPKFGHFGEIGTKGGESTIRPSGYVLGHTLSESEMPVHRHRVAGRSGGNTGVTTNDGLANDIWTETAGGSQSHAHGFIGITHTNEPQYINVLPLQYIGRKAV</sequence>
<evidence type="ECO:0000313" key="1">
    <source>
        <dbReference type="EMBL" id="AJQ92248.1"/>
    </source>
</evidence>
<evidence type="ECO:0008006" key="4">
    <source>
        <dbReference type="Google" id="ProtNLM"/>
    </source>
</evidence>
<name>A0A0C5V8X6_9GAMM</name>
<proteinExistence type="predicted"/>
<dbReference type="EMBL" id="CP007142">
    <property type="protein sequence ID" value="AJQ92248.1"/>
    <property type="molecule type" value="Genomic_DNA"/>
</dbReference>
<keyword evidence="3" id="KW-1185">Reference proteome</keyword>
<reference evidence="2 3" key="1">
    <citation type="submission" date="2014-01" db="EMBL/GenBank/DDBJ databases">
        <title>Full genme sequencing of cellulolytic bacterium Gynuella sunshinyii YC6258T gen. nov., sp. nov.</title>
        <authorList>
            <person name="Khan H."/>
            <person name="Chung E.J."/>
            <person name="Chung Y.R."/>
        </authorList>
    </citation>
    <scope>NUCLEOTIDE SEQUENCE [LARGE SCALE GENOMIC DNA]</scope>
    <source>
        <strain evidence="2 3">YC6258</strain>
    </source>
</reference>
<protein>
    <recommendedName>
        <fullName evidence="4">Microcystin-dependent protein</fullName>
    </recommendedName>
</protein>
<dbReference type="KEGG" id="gsn:YC6258_00196"/>
<gene>
    <name evidence="1" type="ORF">YC6258_00196</name>
    <name evidence="2" type="ORF">YC6258_03769</name>
</gene>
<dbReference type="AlphaFoldDB" id="A0A0C5V8X6"/>
<dbReference type="KEGG" id="gsn:YC6258_03769"/>
<evidence type="ECO:0000313" key="2">
    <source>
        <dbReference type="EMBL" id="AJQ95805.1"/>
    </source>
</evidence>